<dbReference type="EC" id="6.5.1.1" evidence="10"/>
<evidence type="ECO:0000259" key="9">
    <source>
        <dbReference type="Pfam" id="PF14743"/>
    </source>
</evidence>
<feature type="signal peptide" evidence="7">
    <location>
        <begin position="1"/>
        <end position="20"/>
    </location>
</feature>
<dbReference type="eggNOG" id="COG1793">
    <property type="taxonomic scope" value="Bacteria"/>
</dbReference>
<keyword evidence="5" id="KW-0234">DNA repair</keyword>
<comment type="catalytic activity">
    <reaction evidence="6">
        <text>ATP + (deoxyribonucleotide)n-3'-hydroxyl + 5'-phospho-(deoxyribonucleotide)m = (deoxyribonucleotide)n+m + AMP + diphosphate.</text>
        <dbReference type="EC" id="6.5.1.1"/>
    </reaction>
</comment>
<dbReference type="Gene3D" id="3.30.470.30">
    <property type="entry name" value="DNA ligase/mRNA capping enzyme"/>
    <property type="match status" value="1"/>
</dbReference>
<name>F2K2P6_MARM1</name>
<dbReference type="AlphaFoldDB" id="F2K2P6"/>
<dbReference type="InterPro" id="IPR012310">
    <property type="entry name" value="DNA_ligase_ATP-dep_cent"/>
</dbReference>
<proteinExistence type="predicted"/>
<keyword evidence="7" id="KW-0732">Signal</keyword>
<dbReference type="KEGG" id="mme:Marme_1930"/>
<dbReference type="Gene3D" id="2.40.50.140">
    <property type="entry name" value="Nucleic acid-binding proteins"/>
    <property type="match status" value="1"/>
</dbReference>
<dbReference type="PANTHER" id="PTHR47810">
    <property type="entry name" value="DNA LIGASE"/>
    <property type="match status" value="1"/>
</dbReference>
<evidence type="ECO:0000256" key="7">
    <source>
        <dbReference type="SAM" id="SignalP"/>
    </source>
</evidence>
<dbReference type="SUPFAM" id="SSF50249">
    <property type="entry name" value="Nucleic acid-binding proteins"/>
    <property type="match status" value="1"/>
</dbReference>
<protein>
    <submittedName>
        <fullName evidence="10">DNA ligase (ATP)</fullName>
        <ecNumber evidence="10">6.5.1.1</ecNumber>
    </submittedName>
</protein>
<evidence type="ECO:0000313" key="11">
    <source>
        <dbReference type="Proteomes" id="UP000001062"/>
    </source>
</evidence>
<accession>F2K2P6</accession>
<dbReference type="InterPro" id="IPR050326">
    <property type="entry name" value="NAD_dep_DNA_ligaseB"/>
</dbReference>
<dbReference type="InterPro" id="IPR012340">
    <property type="entry name" value="NA-bd_OB-fold"/>
</dbReference>
<dbReference type="RefSeq" id="WP_013661084.1">
    <property type="nucleotide sequence ID" value="NC_015276.1"/>
</dbReference>
<evidence type="ECO:0000313" key="10">
    <source>
        <dbReference type="EMBL" id="ADZ91179.1"/>
    </source>
</evidence>
<comment type="cofactor">
    <cofactor evidence="1">
        <name>a divalent metal cation</name>
        <dbReference type="ChEBI" id="CHEBI:60240"/>
    </cofactor>
</comment>
<dbReference type="CDD" id="cd07896">
    <property type="entry name" value="Adenylation_kDNA_ligase_like"/>
    <property type="match status" value="1"/>
</dbReference>
<dbReference type="HOGENOM" id="CLU_021047_0_0_6"/>
<keyword evidence="11" id="KW-1185">Reference proteome</keyword>
<sequence length="275" mass="31529" precursor="true">MKVSRLVGLMSLLLPCCLFAQDVQLAKVYREGVPVSEYYVSEKYDGIRAIWNGHRLLTKNGHEIHAPDWFTHDLPDVWLDGELWSNRNDYRFVASTVLDKTPEEAAWRKITYMVFDAPDYSRPFSERWHIYGELVASLKLNHVQAVQQRELESKEDLYILLEEITNMDGEGLILHKKSALFASGRSGNLLKFKRFEDAEASVVSVLPGKGKFKNMMGALLVEMPTGQRFKIGTGFTNVQRMNPPRVGDRVTYKYFGFTGTGLPRFASFLRVRPQE</sequence>
<dbReference type="InterPro" id="IPR029319">
    <property type="entry name" value="DNA_ligase_OB"/>
</dbReference>
<dbReference type="CDD" id="cd08041">
    <property type="entry name" value="OBF_kDNA_ligase_like"/>
    <property type="match status" value="1"/>
</dbReference>
<dbReference type="GO" id="GO:0006260">
    <property type="term" value="P:DNA replication"/>
    <property type="evidence" value="ECO:0007669"/>
    <property type="project" value="UniProtKB-KW"/>
</dbReference>
<dbReference type="NCBIfam" id="NF006592">
    <property type="entry name" value="PRK09125.1"/>
    <property type="match status" value="1"/>
</dbReference>
<evidence type="ECO:0000256" key="3">
    <source>
        <dbReference type="ARBA" id="ARBA00022705"/>
    </source>
</evidence>
<dbReference type="STRING" id="717774.Marme_1930"/>
<evidence type="ECO:0000259" key="8">
    <source>
        <dbReference type="Pfam" id="PF01068"/>
    </source>
</evidence>
<feature type="domain" description="DNA ligase OB-like" evidence="9">
    <location>
        <begin position="207"/>
        <end position="272"/>
    </location>
</feature>
<keyword evidence="2 10" id="KW-0436">Ligase</keyword>
<dbReference type="GO" id="GO:0006310">
    <property type="term" value="P:DNA recombination"/>
    <property type="evidence" value="ECO:0007669"/>
    <property type="project" value="InterPro"/>
</dbReference>
<organism evidence="10 11">
    <name type="scientific">Marinomonas mediterranea (strain ATCC 700492 / JCM 21426 / NBRC 103028 / MMB-1)</name>
    <dbReference type="NCBI Taxonomy" id="717774"/>
    <lineage>
        <taxon>Bacteria</taxon>
        <taxon>Pseudomonadati</taxon>
        <taxon>Pseudomonadota</taxon>
        <taxon>Gammaproteobacteria</taxon>
        <taxon>Oceanospirillales</taxon>
        <taxon>Oceanospirillaceae</taxon>
        <taxon>Marinomonas</taxon>
    </lineage>
</organism>
<dbReference type="Pfam" id="PF01068">
    <property type="entry name" value="DNA_ligase_A_M"/>
    <property type="match status" value="1"/>
</dbReference>
<evidence type="ECO:0000256" key="2">
    <source>
        <dbReference type="ARBA" id="ARBA00022598"/>
    </source>
</evidence>
<dbReference type="EMBL" id="CP002583">
    <property type="protein sequence ID" value="ADZ91179.1"/>
    <property type="molecule type" value="Genomic_DNA"/>
</dbReference>
<dbReference type="PANTHER" id="PTHR47810:SF1">
    <property type="entry name" value="DNA LIGASE B"/>
    <property type="match status" value="1"/>
</dbReference>
<evidence type="ECO:0000256" key="1">
    <source>
        <dbReference type="ARBA" id="ARBA00001968"/>
    </source>
</evidence>
<feature type="chain" id="PRO_5003279498" evidence="7">
    <location>
        <begin position="21"/>
        <end position="275"/>
    </location>
</feature>
<keyword evidence="3" id="KW-0235">DNA replication</keyword>
<dbReference type="GO" id="GO:0003910">
    <property type="term" value="F:DNA ligase (ATP) activity"/>
    <property type="evidence" value="ECO:0007669"/>
    <property type="project" value="UniProtKB-EC"/>
</dbReference>
<dbReference type="GO" id="GO:0006281">
    <property type="term" value="P:DNA repair"/>
    <property type="evidence" value="ECO:0007669"/>
    <property type="project" value="UniProtKB-KW"/>
</dbReference>
<evidence type="ECO:0000256" key="5">
    <source>
        <dbReference type="ARBA" id="ARBA00023204"/>
    </source>
</evidence>
<dbReference type="SUPFAM" id="SSF56091">
    <property type="entry name" value="DNA ligase/mRNA capping enzyme, catalytic domain"/>
    <property type="match status" value="1"/>
</dbReference>
<reference evidence="10 11" key="1">
    <citation type="journal article" date="2012" name="Stand. Genomic Sci.">
        <title>Complete genome sequence of the melanogenic marine bacterium Marinomonas mediterranea type strain (MMB-1(T)).</title>
        <authorList>
            <person name="Lucas-Elio P."/>
            <person name="Goodwin L."/>
            <person name="Woyke T."/>
            <person name="Pitluck S."/>
            <person name="Nolan M."/>
            <person name="Kyrpides N.C."/>
            <person name="Detter J.C."/>
            <person name="Copeland A."/>
            <person name="Teshima H."/>
            <person name="Bruce D."/>
            <person name="Detter C."/>
            <person name="Tapia R."/>
            <person name="Han S."/>
            <person name="Land M.L."/>
            <person name="Ivanova N."/>
            <person name="Mikhailova N."/>
            <person name="Johnston A.W."/>
            <person name="Sanchez-Amat A."/>
        </authorList>
    </citation>
    <scope>NUCLEOTIDE SEQUENCE [LARGE SCALE GENOMIC DNA]</scope>
    <source>
        <strain evidence="11">ATCC 700492 / JCM 21426 / NBRC 103028 / MMB-1</strain>
    </source>
</reference>
<dbReference type="Proteomes" id="UP000001062">
    <property type="component" value="Chromosome"/>
</dbReference>
<feature type="domain" description="ATP-dependent DNA ligase family profile" evidence="8">
    <location>
        <begin position="38"/>
        <end position="193"/>
    </location>
</feature>
<dbReference type="PATRIC" id="fig|717774.3.peg.1990"/>
<evidence type="ECO:0000256" key="4">
    <source>
        <dbReference type="ARBA" id="ARBA00022763"/>
    </source>
</evidence>
<dbReference type="Gene3D" id="3.30.1490.70">
    <property type="match status" value="1"/>
</dbReference>
<evidence type="ECO:0000256" key="6">
    <source>
        <dbReference type="ARBA" id="ARBA00034003"/>
    </source>
</evidence>
<dbReference type="Pfam" id="PF14743">
    <property type="entry name" value="DNA_ligase_OB_2"/>
    <property type="match status" value="1"/>
</dbReference>
<keyword evidence="4" id="KW-0227">DNA damage</keyword>
<dbReference type="GO" id="GO:0005524">
    <property type="term" value="F:ATP binding"/>
    <property type="evidence" value="ECO:0007669"/>
    <property type="project" value="InterPro"/>
</dbReference>
<gene>
    <name evidence="10" type="ordered locus">Marme_1930</name>
</gene>